<dbReference type="PROSITE" id="PS51257">
    <property type="entry name" value="PROKAR_LIPOPROTEIN"/>
    <property type="match status" value="1"/>
</dbReference>
<name>A0A1D7V369_9LEPT</name>
<keyword evidence="2" id="KW-1185">Reference proteome</keyword>
<dbReference type="RefSeq" id="WP_069609505.1">
    <property type="nucleotide sequence ID" value="NZ_CP015218.1"/>
</dbReference>
<dbReference type="AlphaFoldDB" id="A0A1D7V369"/>
<dbReference type="KEGG" id="laj:A0128_19870"/>
<sequence length="263" mass="28166">MYQLIKNIIIILYSFLAIGCSQLQTARNGNQIEQQLIQLALLGGTSQTPGCSVMSTTPISNTLSYVKNRRTKFDINACNVEDLSKLGLIANSSKLSSGISGQSSTSSFATSGAYSLPMSEGGTNIEVSFSLKTGGSLEINSYGIGSDFVLSGPSFRVSDSKKEEYYSSMLGGFTTVSKGTAALSPQVNYTYCIDFQYANSQQWINAWPKACSEVGLSERNSMMMFPVMQMMNVPTFSGSKVGFVLNGATVTSFTIGGIISQID</sequence>
<proteinExistence type="predicted"/>
<protein>
    <recommendedName>
        <fullName evidence="3">Lipoprotein</fullName>
    </recommendedName>
</protein>
<organism evidence="1 2">
    <name type="scientific">Leptospira tipperaryensis</name>
    <dbReference type="NCBI Taxonomy" id="2564040"/>
    <lineage>
        <taxon>Bacteria</taxon>
        <taxon>Pseudomonadati</taxon>
        <taxon>Spirochaetota</taxon>
        <taxon>Spirochaetia</taxon>
        <taxon>Leptospirales</taxon>
        <taxon>Leptospiraceae</taxon>
        <taxon>Leptospira</taxon>
    </lineage>
</organism>
<dbReference type="OrthoDB" id="339175at2"/>
<evidence type="ECO:0000313" key="2">
    <source>
        <dbReference type="Proteomes" id="UP000094197"/>
    </source>
</evidence>
<accession>A0A1D7V369</accession>
<evidence type="ECO:0000313" key="1">
    <source>
        <dbReference type="EMBL" id="AOP36284.1"/>
    </source>
</evidence>
<evidence type="ECO:0008006" key="3">
    <source>
        <dbReference type="Google" id="ProtNLM"/>
    </source>
</evidence>
<dbReference type="EMBL" id="CP015218">
    <property type="protein sequence ID" value="AOP36284.1"/>
    <property type="molecule type" value="Genomic_DNA"/>
</dbReference>
<gene>
    <name evidence="1" type="ORF">A0128_19870</name>
</gene>
<dbReference type="Proteomes" id="UP000094197">
    <property type="component" value="Chromosome 2"/>
</dbReference>
<reference evidence="1 2" key="1">
    <citation type="submission" date="2016-04" db="EMBL/GenBank/DDBJ databases">
        <title>Complete genome seqeunce of Leptospira alstonii serovar Room22.</title>
        <authorList>
            <person name="Nally J.E."/>
            <person name="Bayles D.O."/>
            <person name="Hurley D."/>
            <person name="Fanning S."/>
            <person name="McMahon B.J."/>
            <person name="Arent Z."/>
        </authorList>
    </citation>
    <scope>NUCLEOTIDE SEQUENCE [LARGE SCALE GENOMIC DNA]</scope>
    <source>
        <strain evidence="1 2">GWTS #1</strain>
    </source>
</reference>